<evidence type="ECO:0000313" key="2">
    <source>
        <dbReference type="EMBL" id="QXJ23537.1"/>
    </source>
</evidence>
<accession>A0ABX8QXS5</accession>
<evidence type="ECO:0000313" key="3">
    <source>
        <dbReference type="Proteomes" id="UP001049518"/>
    </source>
</evidence>
<feature type="region of interest" description="Disordered" evidence="1">
    <location>
        <begin position="1"/>
        <end position="27"/>
    </location>
</feature>
<proteinExistence type="predicted"/>
<protein>
    <submittedName>
        <fullName evidence="2">Uncharacterized protein</fullName>
    </submittedName>
</protein>
<keyword evidence="3" id="KW-1185">Reference proteome</keyword>
<dbReference type="RefSeq" id="WP_231329233.1">
    <property type="nucleotide sequence ID" value="NZ_CP059572.1"/>
</dbReference>
<dbReference type="Proteomes" id="UP001049518">
    <property type="component" value="Chromosome"/>
</dbReference>
<evidence type="ECO:0000256" key="1">
    <source>
        <dbReference type="SAM" id="MobiDB-lite"/>
    </source>
</evidence>
<sequence>MRTRRGKTMEKGSALARLRASGDGPDPRFRAALRERLVAAAGDHRDDHRNHARQAERSNVAD</sequence>
<name>A0ABX8QXS5_9ACTN</name>
<feature type="compositionally biased region" description="Basic and acidic residues" evidence="1">
    <location>
        <begin position="40"/>
        <end position="56"/>
    </location>
</feature>
<reference evidence="2" key="1">
    <citation type="submission" date="2020-07" db="EMBL/GenBank/DDBJ databases">
        <authorList>
            <person name="Tarantini F.S."/>
            <person name="Hong K.W."/>
            <person name="Chan K.G."/>
        </authorList>
    </citation>
    <scope>NUCLEOTIDE SEQUENCE</scope>
    <source>
        <strain evidence="2">32-07</strain>
    </source>
</reference>
<dbReference type="EMBL" id="CP059572">
    <property type="protein sequence ID" value="QXJ23537.1"/>
    <property type="molecule type" value="Genomic_DNA"/>
</dbReference>
<feature type="region of interest" description="Disordered" evidence="1">
    <location>
        <begin position="40"/>
        <end position="62"/>
    </location>
</feature>
<organism evidence="2 3">
    <name type="scientific">Actinomadura graeca</name>
    <dbReference type="NCBI Taxonomy" id="2750812"/>
    <lineage>
        <taxon>Bacteria</taxon>
        <taxon>Bacillati</taxon>
        <taxon>Actinomycetota</taxon>
        <taxon>Actinomycetes</taxon>
        <taxon>Streptosporangiales</taxon>
        <taxon>Thermomonosporaceae</taxon>
        <taxon>Actinomadura</taxon>
    </lineage>
</organism>
<gene>
    <name evidence="2" type="ORF">AGRA3207_004706</name>
</gene>